<comment type="caution">
    <text evidence="1">The sequence shown here is derived from an EMBL/GenBank/DDBJ whole genome shotgun (WGS) entry which is preliminary data.</text>
</comment>
<reference evidence="1 2" key="1">
    <citation type="journal article" date="2019" name="Genome Biol. Evol.">
        <title>Insights into the evolution of the New World diploid cottons (Gossypium, subgenus Houzingenia) based on genome sequencing.</title>
        <authorList>
            <person name="Grover C.E."/>
            <person name="Arick M.A. 2nd"/>
            <person name="Thrash A."/>
            <person name="Conover J.L."/>
            <person name="Sanders W.S."/>
            <person name="Peterson D.G."/>
            <person name="Frelichowski J.E."/>
            <person name="Scheffler J.A."/>
            <person name="Scheffler B.E."/>
            <person name="Wendel J.F."/>
        </authorList>
    </citation>
    <scope>NUCLEOTIDE SEQUENCE [LARGE SCALE GENOMIC DNA]</scope>
    <source>
        <strain evidence="1">5</strain>
        <tissue evidence="1">Leaf</tissue>
    </source>
</reference>
<feature type="non-terminal residue" evidence="1">
    <location>
        <position position="1"/>
    </location>
</feature>
<accession>A0A7J9D6N9</accession>
<dbReference type="OrthoDB" id="10445185at2759"/>
<keyword evidence="2" id="KW-1185">Reference proteome</keyword>
<gene>
    <name evidence="1" type="ORF">Gogos_021338</name>
</gene>
<protein>
    <submittedName>
        <fullName evidence="1">Uncharacterized protein</fullName>
    </submittedName>
</protein>
<sequence length="63" mass="7247">MRDLKESPFSLLVDEPTLLRMPWLLKGNGCTSYDTRWRKPHSVYSFASFLSIRVGLDGRLSAM</sequence>
<organism evidence="1 2">
    <name type="scientific">Gossypium gossypioides</name>
    <name type="common">Mexican cotton</name>
    <name type="synonym">Selera gossypioides</name>
    <dbReference type="NCBI Taxonomy" id="34282"/>
    <lineage>
        <taxon>Eukaryota</taxon>
        <taxon>Viridiplantae</taxon>
        <taxon>Streptophyta</taxon>
        <taxon>Embryophyta</taxon>
        <taxon>Tracheophyta</taxon>
        <taxon>Spermatophyta</taxon>
        <taxon>Magnoliopsida</taxon>
        <taxon>eudicotyledons</taxon>
        <taxon>Gunneridae</taxon>
        <taxon>Pentapetalae</taxon>
        <taxon>rosids</taxon>
        <taxon>malvids</taxon>
        <taxon>Malvales</taxon>
        <taxon>Malvaceae</taxon>
        <taxon>Malvoideae</taxon>
        <taxon>Gossypium</taxon>
    </lineage>
</organism>
<dbReference type="EMBL" id="JABEZY010274003">
    <property type="protein sequence ID" value="MBA0756278.1"/>
    <property type="molecule type" value="Genomic_DNA"/>
</dbReference>
<name>A0A7J9D6N9_GOSGO</name>
<evidence type="ECO:0000313" key="1">
    <source>
        <dbReference type="EMBL" id="MBA0756278.1"/>
    </source>
</evidence>
<proteinExistence type="predicted"/>
<dbReference type="AlphaFoldDB" id="A0A7J9D6N9"/>
<evidence type="ECO:0000313" key="2">
    <source>
        <dbReference type="Proteomes" id="UP000593579"/>
    </source>
</evidence>
<dbReference type="Proteomes" id="UP000593579">
    <property type="component" value="Unassembled WGS sequence"/>
</dbReference>